<dbReference type="InterPro" id="IPR013216">
    <property type="entry name" value="Methyltransf_11"/>
</dbReference>
<dbReference type="SUPFAM" id="SSF53335">
    <property type="entry name" value="S-adenosyl-L-methionine-dependent methyltransferases"/>
    <property type="match status" value="1"/>
</dbReference>
<dbReference type="InterPro" id="IPR029063">
    <property type="entry name" value="SAM-dependent_MTases_sf"/>
</dbReference>
<protein>
    <submittedName>
        <fullName evidence="5">Methyltransferase</fullName>
    </submittedName>
</protein>
<reference evidence="5" key="2">
    <citation type="submission" date="2020-09" db="EMBL/GenBank/DDBJ databases">
        <authorList>
            <person name="Sun Q."/>
            <person name="Ohkuma M."/>
        </authorList>
    </citation>
    <scope>NUCLEOTIDE SEQUENCE</scope>
    <source>
        <strain evidence="5">JCM 3090</strain>
    </source>
</reference>
<evidence type="ECO:0000313" key="5">
    <source>
        <dbReference type="EMBL" id="GGJ85409.1"/>
    </source>
</evidence>
<dbReference type="GO" id="GO:0032259">
    <property type="term" value="P:methylation"/>
    <property type="evidence" value="ECO:0007669"/>
    <property type="project" value="UniProtKB-KW"/>
</dbReference>
<dbReference type="GO" id="GO:0008757">
    <property type="term" value="F:S-adenosylmethionine-dependent methyltransferase activity"/>
    <property type="evidence" value="ECO:0007669"/>
    <property type="project" value="InterPro"/>
</dbReference>
<dbReference type="Pfam" id="PF08241">
    <property type="entry name" value="Methyltransf_11"/>
    <property type="match status" value="1"/>
</dbReference>
<evidence type="ECO:0000313" key="6">
    <source>
        <dbReference type="Proteomes" id="UP000649739"/>
    </source>
</evidence>
<keyword evidence="2" id="KW-0808">Transferase</keyword>
<keyword evidence="3" id="KW-0949">S-adenosyl-L-methionine</keyword>
<dbReference type="CDD" id="cd02440">
    <property type="entry name" value="AdoMet_MTases"/>
    <property type="match status" value="1"/>
</dbReference>
<evidence type="ECO:0000256" key="1">
    <source>
        <dbReference type="ARBA" id="ARBA00022603"/>
    </source>
</evidence>
<sequence length="235" mass="24243">MDSIGSRHAPHTAVVRSVLRDELDRYPGRVLRVLDVGGGTGGFAVPLAELGHRVTVIDASPDALASLRRRAAEQGVADRIEAVQADADEIGKVAEPESVDLALCHAVLEVVDDVDAVAGALATALRPGGVASVLVAGRAGAVLSRALSGQLADAARLVAAGRPRRFDAAGARAVLERAGLRVEAIHGVRVFADLVGAAVAEEDPAALLELELAVAAEPPYRDIASQLHLLARRPA</sequence>
<reference evidence="5" key="1">
    <citation type="journal article" date="2014" name="Int. J. Syst. Evol. Microbiol.">
        <title>Complete genome sequence of Corynebacterium casei LMG S-19264T (=DSM 44701T), isolated from a smear-ripened cheese.</title>
        <authorList>
            <consortium name="US DOE Joint Genome Institute (JGI-PGF)"/>
            <person name="Walter F."/>
            <person name="Albersmeier A."/>
            <person name="Kalinowski J."/>
            <person name="Ruckert C."/>
        </authorList>
    </citation>
    <scope>NUCLEOTIDE SEQUENCE</scope>
    <source>
        <strain evidence="5">JCM 3090</strain>
    </source>
</reference>
<keyword evidence="1 5" id="KW-0489">Methyltransferase</keyword>
<keyword evidence="6" id="KW-1185">Reference proteome</keyword>
<name>A0A8J3B1I1_9ACTN</name>
<dbReference type="PANTHER" id="PTHR43464:SF19">
    <property type="entry name" value="UBIQUINONE BIOSYNTHESIS O-METHYLTRANSFERASE, MITOCHONDRIAL"/>
    <property type="match status" value="1"/>
</dbReference>
<evidence type="ECO:0000256" key="2">
    <source>
        <dbReference type="ARBA" id="ARBA00022679"/>
    </source>
</evidence>
<dbReference type="Gene3D" id="3.40.50.150">
    <property type="entry name" value="Vaccinia Virus protein VP39"/>
    <property type="match status" value="1"/>
</dbReference>
<dbReference type="AlphaFoldDB" id="A0A8J3B1I1"/>
<proteinExistence type="predicted"/>
<dbReference type="RefSeq" id="WP_189169187.1">
    <property type="nucleotide sequence ID" value="NZ_BMQB01000002.1"/>
</dbReference>
<organism evidence="5 6">
    <name type="scientific">Pilimelia anulata</name>
    <dbReference type="NCBI Taxonomy" id="53371"/>
    <lineage>
        <taxon>Bacteria</taxon>
        <taxon>Bacillati</taxon>
        <taxon>Actinomycetota</taxon>
        <taxon>Actinomycetes</taxon>
        <taxon>Micromonosporales</taxon>
        <taxon>Micromonosporaceae</taxon>
        <taxon>Pilimelia</taxon>
    </lineage>
</organism>
<evidence type="ECO:0000256" key="3">
    <source>
        <dbReference type="ARBA" id="ARBA00022691"/>
    </source>
</evidence>
<evidence type="ECO:0000259" key="4">
    <source>
        <dbReference type="Pfam" id="PF08241"/>
    </source>
</evidence>
<dbReference type="Proteomes" id="UP000649739">
    <property type="component" value="Unassembled WGS sequence"/>
</dbReference>
<dbReference type="PANTHER" id="PTHR43464">
    <property type="entry name" value="METHYLTRANSFERASE"/>
    <property type="match status" value="1"/>
</dbReference>
<comment type="caution">
    <text evidence="5">The sequence shown here is derived from an EMBL/GenBank/DDBJ whole genome shotgun (WGS) entry which is preliminary data.</text>
</comment>
<accession>A0A8J3B1I1</accession>
<dbReference type="EMBL" id="BMQB01000002">
    <property type="protein sequence ID" value="GGJ85409.1"/>
    <property type="molecule type" value="Genomic_DNA"/>
</dbReference>
<gene>
    <name evidence="5" type="ORF">GCM10010123_13890</name>
</gene>
<feature type="domain" description="Methyltransferase type 11" evidence="4">
    <location>
        <begin position="34"/>
        <end position="131"/>
    </location>
</feature>